<feature type="compositionally biased region" description="Polar residues" evidence="1">
    <location>
        <begin position="67"/>
        <end position="81"/>
    </location>
</feature>
<name>X6MDU3_RETFI</name>
<dbReference type="AlphaFoldDB" id="X6MDU3"/>
<dbReference type="SUPFAM" id="SSF48452">
    <property type="entry name" value="TPR-like"/>
    <property type="match status" value="1"/>
</dbReference>
<evidence type="ECO:0000256" key="1">
    <source>
        <dbReference type="SAM" id="MobiDB-lite"/>
    </source>
</evidence>
<evidence type="ECO:0000313" key="2">
    <source>
        <dbReference type="EMBL" id="ETO11210.1"/>
    </source>
</evidence>
<keyword evidence="3" id="KW-1185">Reference proteome</keyword>
<feature type="non-terminal residue" evidence="2">
    <location>
        <position position="207"/>
    </location>
</feature>
<reference evidence="2 3" key="1">
    <citation type="journal article" date="2013" name="Curr. Biol.">
        <title>The Genome of the Foraminiferan Reticulomyxa filosa.</title>
        <authorList>
            <person name="Glockner G."/>
            <person name="Hulsmann N."/>
            <person name="Schleicher M."/>
            <person name="Noegel A.A."/>
            <person name="Eichinger L."/>
            <person name="Gallinger C."/>
            <person name="Pawlowski J."/>
            <person name="Sierra R."/>
            <person name="Euteneuer U."/>
            <person name="Pillet L."/>
            <person name="Moustafa A."/>
            <person name="Platzer M."/>
            <person name="Groth M."/>
            <person name="Szafranski K."/>
            <person name="Schliwa M."/>
        </authorList>
    </citation>
    <scope>NUCLEOTIDE SEQUENCE [LARGE SCALE GENOMIC DNA]</scope>
</reference>
<sequence length="207" mass="24985">LKDCISIYVFELMSSKTFYFYKTDPNPNFKSDHFRQKSLLFSQREEKEKVEKTPKKMSTNIAFHSLFSTNNGNDSDNSVSTGRVKKKRKNSKVLERVSSDHFDEHLQWKHRSNEIITLRNKLEEEMQAQKWRSALATCYQILDMTTFSFDGIYHFYCGFIQEKGLNNFERAERHYKIALQIENKNERYIRYYARITRRLQRYEESEH</sequence>
<feature type="region of interest" description="Disordered" evidence="1">
    <location>
        <begin position="67"/>
        <end position="90"/>
    </location>
</feature>
<gene>
    <name evidence="2" type="ORF">RFI_26166</name>
</gene>
<dbReference type="EMBL" id="ASPP01022652">
    <property type="protein sequence ID" value="ETO11210.1"/>
    <property type="molecule type" value="Genomic_DNA"/>
</dbReference>
<proteinExistence type="predicted"/>
<dbReference type="Gene3D" id="1.25.40.10">
    <property type="entry name" value="Tetratricopeptide repeat domain"/>
    <property type="match status" value="1"/>
</dbReference>
<evidence type="ECO:0000313" key="3">
    <source>
        <dbReference type="Proteomes" id="UP000023152"/>
    </source>
</evidence>
<comment type="caution">
    <text evidence="2">The sequence shown here is derived from an EMBL/GenBank/DDBJ whole genome shotgun (WGS) entry which is preliminary data.</text>
</comment>
<dbReference type="InterPro" id="IPR011990">
    <property type="entry name" value="TPR-like_helical_dom_sf"/>
</dbReference>
<accession>X6MDU3</accession>
<protein>
    <submittedName>
        <fullName evidence="2">Uncharacterized protein</fullName>
    </submittedName>
</protein>
<organism evidence="2 3">
    <name type="scientific">Reticulomyxa filosa</name>
    <dbReference type="NCBI Taxonomy" id="46433"/>
    <lineage>
        <taxon>Eukaryota</taxon>
        <taxon>Sar</taxon>
        <taxon>Rhizaria</taxon>
        <taxon>Retaria</taxon>
        <taxon>Foraminifera</taxon>
        <taxon>Monothalamids</taxon>
        <taxon>Reticulomyxidae</taxon>
        <taxon>Reticulomyxa</taxon>
    </lineage>
</organism>
<dbReference type="Proteomes" id="UP000023152">
    <property type="component" value="Unassembled WGS sequence"/>
</dbReference>
<feature type="non-terminal residue" evidence="2">
    <location>
        <position position="1"/>
    </location>
</feature>